<dbReference type="EMBL" id="CP133621">
    <property type="protein sequence ID" value="WMV50694.1"/>
    <property type="molecule type" value="Genomic_DNA"/>
</dbReference>
<proteinExistence type="predicted"/>
<organism evidence="2 3">
    <name type="scientific">Solanum verrucosum</name>
    <dbReference type="NCBI Taxonomy" id="315347"/>
    <lineage>
        <taxon>Eukaryota</taxon>
        <taxon>Viridiplantae</taxon>
        <taxon>Streptophyta</taxon>
        <taxon>Embryophyta</taxon>
        <taxon>Tracheophyta</taxon>
        <taxon>Spermatophyta</taxon>
        <taxon>Magnoliopsida</taxon>
        <taxon>eudicotyledons</taxon>
        <taxon>Gunneridae</taxon>
        <taxon>Pentapetalae</taxon>
        <taxon>asterids</taxon>
        <taxon>lamiids</taxon>
        <taxon>Solanales</taxon>
        <taxon>Solanaceae</taxon>
        <taxon>Solanoideae</taxon>
        <taxon>Solaneae</taxon>
        <taxon>Solanum</taxon>
    </lineage>
</organism>
<evidence type="ECO:0000259" key="1">
    <source>
        <dbReference type="Pfam" id="PF24626"/>
    </source>
</evidence>
<accession>A0AAF0URK9</accession>
<protein>
    <recommendedName>
        <fullName evidence="1">Tf2-1-like SH3-like domain-containing protein</fullName>
    </recommendedName>
</protein>
<feature type="domain" description="Tf2-1-like SH3-like" evidence="1">
    <location>
        <begin position="178"/>
        <end position="218"/>
    </location>
</feature>
<dbReference type="AlphaFoldDB" id="A0AAF0URK9"/>
<dbReference type="Pfam" id="PF24626">
    <property type="entry name" value="SH3_Tf2-1"/>
    <property type="match status" value="1"/>
</dbReference>
<sequence>MQILRSCRCNPGCHLWTVGQTTAHAGGPWFTTATPPQTQLRKSPLTGTTVDHHGPSFYPWSVGLTVGEGQQSVEVLSIQITLRSVLDLQFSRISMEVKEKQDIDPTLLELNGAVHQQRVEVFSQGGDGMLRYQVKTTDSVEDDAKIYINKIVRLHGVRLSIISDRDVRRRELEFQVDDWVFLKVSTMKRVMRFGKKGKLSARYVGPYRILKMISRVAYDPGMLRYQGRLCVPNVGELRQHILTETHNSRYFIHPGATKM</sequence>
<reference evidence="2" key="1">
    <citation type="submission" date="2023-08" db="EMBL/GenBank/DDBJ databases">
        <title>A de novo genome assembly of Solanum verrucosum Schlechtendal, a Mexican diploid species geographically isolated from the other diploid A-genome species in potato relatives.</title>
        <authorList>
            <person name="Hosaka K."/>
        </authorList>
    </citation>
    <scope>NUCLEOTIDE SEQUENCE</scope>
    <source>
        <tissue evidence="2">Young leaves</tissue>
    </source>
</reference>
<dbReference type="Proteomes" id="UP001234989">
    <property type="component" value="Chromosome 10"/>
</dbReference>
<evidence type="ECO:0000313" key="3">
    <source>
        <dbReference type="Proteomes" id="UP001234989"/>
    </source>
</evidence>
<dbReference type="PANTHER" id="PTHR46148">
    <property type="entry name" value="CHROMO DOMAIN-CONTAINING PROTEIN"/>
    <property type="match status" value="1"/>
</dbReference>
<evidence type="ECO:0000313" key="2">
    <source>
        <dbReference type="EMBL" id="WMV50694.1"/>
    </source>
</evidence>
<name>A0AAF0URK9_SOLVR</name>
<dbReference type="InterPro" id="IPR056924">
    <property type="entry name" value="SH3_Tf2-1"/>
</dbReference>
<keyword evidence="3" id="KW-1185">Reference proteome</keyword>
<dbReference type="PANTHER" id="PTHR46148:SF56">
    <property type="entry name" value="RETROTRANSPOSON PROTEIN"/>
    <property type="match status" value="1"/>
</dbReference>
<gene>
    <name evidence="2" type="ORF">MTR67_044079</name>
</gene>